<dbReference type="InterPro" id="IPR003675">
    <property type="entry name" value="Rce1/LyrA-like_dom"/>
</dbReference>
<name>A0ABY6HP17_9ARCH</name>
<dbReference type="Proteomes" id="UP001208689">
    <property type="component" value="Chromosome"/>
</dbReference>
<feature type="transmembrane region" description="Helical" evidence="1">
    <location>
        <begin position="151"/>
        <end position="172"/>
    </location>
</feature>
<evidence type="ECO:0000313" key="4">
    <source>
        <dbReference type="Proteomes" id="UP001208689"/>
    </source>
</evidence>
<feature type="transmembrane region" description="Helical" evidence="1">
    <location>
        <begin position="187"/>
        <end position="205"/>
    </location>
</feature>
<proteinExistence type="predicted"/>
<keyword evidence="4" id="KW-1185">Reference proteome</keyword>
<gene>
    <name evidence="3" type="ORF">NEF87_001550</name>
</gene>
<reference evidence="3" key="1">
    <citation type="submission" date="2022-09" db="EMBL/GenBank/DDBJ databases">
        <title>Actin cytoskeleton and complex cell architecture in an #Asgard archaeon.</title>
        <authorList>
            <person name="Ponce Toledo R.I."/>
            <person name="Schleper C."/>
            <person name="Rodrigues Oliveira T."/>
            <person name="Wollweber F."/>
            <person name="Xu J."/>
            <person name="Rittmann S."/>
            <person name="Klingl A."/>
            <person name="Pilhofer M."/>
        </authorList>
    </citation>
    <scope>NUCLEOTIDE SEQUENCE</scope>
    <source>
        <strain evidence="3">B-35</strain>
    </source>
</reference>
<keyword evidence="1" id="KW-0812">Transmembrane</keyword>
<organism evidence="3 4">
    <name type="scientific">Candidatus Lokiarchaeum ossiferum</name>
    <dbReference type="NCBI Taxonomy" id="2951803"/>
    <lineage>
        <taxon>Archaea</taxon>
        <taxon>Promethearchaeati</taxon>
        <taxon>Promethearchaeota</taxon>
        <taxon>Promethearchaeia</taxon>
        <taxon>Promethearchaeales</taxon>
        <taxon>Promethearchaeaceae</taxon>
        <taxon>Candidatus Lokiarchaeum</taxon>
    </lineage>
</organism>
<evidence type="ECO:0000313" key="3">
    <source>
        <dbReference type="EMBL" id="UYP45265.1"/>
    </source>
</evidence>
<dbReference type="EMBL" id="CP104013">
    <property type="protein sequence ID" value="UYP45265.1"/>
    <property type="molecule type" value="Genomic_DNA"/>
</dbReference>
<dbReference type="Pfam" id="PF02517">
    <property type="entry name" value="Rce1-like"/>
    <property type="match status" value="1"/>
</dbReference>
<keyword evidence="1" id="KW-1133">Transmembrane helix</keyword>
<keyword evidence="1" id="KW-0472">Membrane</keyword>
<evidence type="ECO:0000259" key="2">
    <source>
        <dbReference type="Pfam" id="PF02517"/>
    </source>
</evidence>
<feature type="transmembrane region" description="Helical" evidence="1">
    <location>
        <begin position="20"/>
        <end position="41"/>
    </location>
</feature>
<accession>A0ABY6HP17</accession>
<feature type="transmembrane region" description="Helical" evidence="1">
    <location>
        <begin position="249"/>
        <end position="265"/>
    </location>
</feature>
<feature type="transmembrane region" description="Helical" evidence="1">
    <location>
        <begin position="272"/>
        <end position="290"/>
    </location>
</feature>
<sequence length="291" mass="34174">MILLNKIEAFNMMAAVDFNFLAAALGILLAAAIISVLVGLFKNKQNPEKAILRWFTFAEGTDSDFFEWEKIELFNDKPLKLHQMGLEIIIFITGTAIIIMGVEYFPITWKLFLSYPLLLLWLSIFQKGVLKEEFSKIILHLPKKPVQEHRWVQILTIALIFILILSILNVLIDFNPLVVRFPEKSTWAYIFYSCIQAPLVEELYFRGFFYSRVKEWNQFAKKLNRNYFILIEAFCSAVLFAFWHVFSFMIFYSAFFVGLFLCFLRNEWGESLILGFVIHSMYNFVAMPWII</sequence>
<protein>
    <recommendedName>
        <fullName evidence="2">CAAX prenyl protease 2/Lysostaphin resistance protein A-like domain-containing protein</fullName>
    </recommendedName>
</protein>
<feature type="transmembrane region" description="Helical" evidence="1">
    <location>
        <begin position="84"/>
        <end position="105"/>
    </location>
</feature>
<feature type="domain" description="CAAX prenyl protease 2/Lysostaphin resistance protein A-like" evidence="2">
    <location>
        <begin position="185"/>
        <end position="285"/>
    </location>
</feature>
<feature type="transmembrane region" description="Helical" evidence="1">
    <location>
        <begin position="226"/>
        <end position="243"/>
    </location>
</feature>
<evidence type="ECO:0000256" key="1">
    <source>
        <dbReference type="SAM" id="Phobius"/>
    </source>
</evidence>
<feature type="transmembrane region" description="Helical" evidence="1">
    <location>
        <begin position="111"/>
        <end position="130"/>
    </location>
</feature>